<evidence type="ECO:0000313" key="3">
    <source>
        <dbReference type="Proteomes" id="UP000190667"/>
    </source>
</evidence>
<reference evidence="2 3" key="1">
    <citation type="submission" date="2016-12" db="EMBL/GenBank/DDBJ databases">
        <title>Izhakiella australiana sp. nov. of genus Izhakiella isolated from Australian desert.</title>
        <authorList>
            <person name="Ji M."/>
        </authorList>
    </citation>
    <scope>NUCLEOTIDE SEQUENCE [LARGE SCALE GENOMIC DNA]</scope>
    <source>
        <strain evidence="2 3">D4N98</strain>
    </source>
</reference>
<keyword evidence="3" id="KW-1185">Reference proteome</keyword>
<dbReference type="Gene3D" id="3.40.190.10">
    <property type="entry name" value="Periplasmic binding protein-like II"/>
    <property type="match status" value="2"/>
</dbReference>
<dbReference type="AlphaFoldDB" id="A0A1S8YLJ8"/>
<sequence length="338" mass="37029">MMNQFNPTGRSAFIAVLMLLFFTAGAKAGTLPQLNITVFAAPSQSIWIPALIQHLELDKKNGFKLNVTPKPSNVAYTDFATGKDSFCYCAAVPAVSRFKQQGANIALLWNVFNFESDIVVKDPAIKTLADLQGKTLLTDTISGGWALSKWFFEQQGLDMNKITVKSSSVRGAAFLAELQLNRVDALLVNPIEGAAAVQQSQGQLHTIAVFNQALWKKVSGTDFVPQVTTGVATGWLAQPENQDLARRFYAANREAAAYIAAQPEAAAKLVAHDAKLDVPTMVQVLRRYRDLIHIEPLASHRNTIALLTQKLLPEAQLLPRPLTDDELNTLVPDFDVSR</sequence>
<proteinExistence type="predicted"/>
<dbReference type="Proteomes" id="UP000190667">
    <property type="component" value="Unassembled WGS sequence"/>
</dbReference>
<dbReference type="RefSeq" id="WP_176110309.1">
    <property type="nucleotide sequence ID" value="NZ_MRUL01000007.1"/>
</dbReference>
<dbReference type="STRING" id="1926881.BTJ39_12325"/>
<dbReference type="InterPro" id="IPR015168">
    <property type="entry name" value="SsuA/THI5"/>
</dbReference>
<feature type="domain" description="SsuA/THI5-like" evidence="1">
    <location>
        <begin position="60"/>
        <end position="266"/>
    </location>
</feature>
<organism evidence="2 3">
    <name type="scientific">Izhakiella australiensis</name>
    <dbReference type="NCBI Taxonomy" id="1926881"/>
    <lineage>
        <taxon>Bacteria</taxon>
        <taxon>Pseudomonadati</taxon>
        <taxon>Pseudomonadota</taxon>
        <taxon>Gammaproteobacteria</taxon>
        <taxon>Enterobacterales</taxon>
        <taxon>Erwiniaceae</taxon>
        <taxon>Izhakiella</taxon>
    </lineage>
</organism>
<dbReference type="EMBL" id="MRUL01000007">
    <property type="protein sequence ID" value="OON39812.1"/>
    <property type="molecule type" value="Genomic_DNA"/>
</dbReference>
<evidence type="ECO:0000259" key="1">
    <source>
        <dbReference type="Pfam" id="PF09084"/>
    </source>
</evidence>
<dbReference type="SUPFAM" id="SSF53850">
    <property type="entry name" value="Periplasmic binding protein-like II"/>
    <property type="match status" value="1"/>
</dbReference>
<name>A0A1S8YLJ8_9GAMM</name>
<protein>
    <recommendedName>
        <fullName evidence="1">SsuA/THI5-like domain-containing protein</fullName>
    </recommendedName>
</protein>
<gene>
    <name evidence="2" type="ORF">BTJ39_12325</name>
</gene>
<dbReference type="Pfam" id="PF09084">
    <property type="entry name" value="NMT1"/>
    <property type="match status" value="1"/>
</dbReference>
<comment type="caution">
    <text evidence="2">The sequence shown here is derived from an EMBL/GenBank/DDBJ whole genome shotgun (WGS) entry which is preliminary data.</text>
</comment>
<accession>A0A1S8YLJ8</accession>
<dbReference type="PANTHER" id="PTHR30024">
    <property type="entry name" value="ALIPHATIC SULFONATES-BINDING PROTEIN-RELATED"/>
    <property type="match status" value="1"/>
</dbReference>
<evidence type="ECO:0000313" key="2">
    <source>
        <dbReference type="EMBL" id="OON39812.1"/>
    </source>
</evidence>